<dbReference type="RefSeq" id="WP_075518004.1">
    <property type="nucleotide sequence ID" value="NZ_FPLD01000031.1"/>
</dbReference>
<evidence type="ECO:0000256" key="8">
    <source>
        <dbReference type="ARBA" id="ARBA00035914"/>
    </source>
</evidence>
<keyword evidence="4" id="KW-0997">Cell inner membrane</keyword>
<feature type="transmembrane region" description="Helical" evidence="11">
    <location>
        <begin position="160"/>
        <end position="180"/>
    </location>
</feature>
<evidence type="ECO:0000313" key="13">
    <source>
        <dbReference type="Proteomes" id="UP000183794"/>
    </source>
</evidence>
<evidence type="ECO:0000256" key="2">
    <source>
        <dbReference type="ARBA" id="ARBA00022448"/>
    </source>
</evidence>
<gene>
    <name evidence="12" type="ORF">NVI5450_0815</name>
</gene>
<dbReference type="PANTHER" id="PTHR30520:SF10">
    <property type="entry name" value="FORMATE CHANNEL FOCA-RELATED"/>
    <property type="match status" value="1"/>
</dbReference>
<proteinExistence type="inferred from homology"/>
<feature type="transmembrane region" description="Helical" evidence="11">
    <location>
        <begin position="113"/>
        <end position="135"/>
    </location>
</feature>
<reference evidence="12 13" key="1">
    <citation type="submission" date="2016-11" db="EMBL/GenBank/DDBJ databases">
        <authorList>
            <person name="Jaros S."/>
            <person name="Januszkiewicz K."/>
            <person name="Wedrychowicz H."/>
        </authorList>
    </citation>
    <scope>NUCLEOTIDE SEQUENCE [LARGE SCALE GENOMIC DNA]</scope>
    <source>
        <strain evidence="12">NVI 5450</strain>
    </source>
</reference>
<dbReference type="NCBIfam" id="TIGR00790">
    <property type="entry name" value="fnt"/>
    <property type="match status" value="1"/>
</dbReference>
<accession>A0A1K9YXZ0</accession>
<evidence type="ECO:0000256" key="4">
    <source>
        <dbReference type="ARBA" id="ARBA00022519"/>
    </source>
</evidence>
<evidence type="ECO:0000256" key="7">
    <source>
        <dbReference type="ARBA" id="ARBA00023136"/>
    </source>
</evidence>
<comment type="similarity">
    <text evidence="9">Belongs to the FNT transporter (TC 1.A.16) family.</text>
</comment>
<dbReference type="InterPro" id="IPR000292">
    <property type="entry name" value="For/NO2_transpt"/>
</dbReference>
<dbReference type="GO" id="GO:0015499">
    <property type="term" value="F:formate transmembrane transporter activity"/>
    <property type="evidence" value="ECO:0007669"/>
    <property type="project" value="UniProtKB-UniRule"/>
</dbReference>
<dbReference type="Proteomes" id="UP000183794">
    <property type="component" value="Unassembled WGS sequence"/>
</dbReference>
<dbReference type="PROSITE" id="PS01005">
    <property type="entry name" value="FORMATE_NITRITE_TP_1"/>
    <property type="match status" value="1"/>
</dbReference>
<evidence type="ECO:0000256" key="5">
    <source>
        <dbReference type="ARBA" id="ARBA00022692"/>
    </source>
</evidence>
<evidence type="ECO:0000256" key="6">
    <source>
        <dbReference type="ARBA" id="ARBA00022989"/>
    </source>
</evidence>
<comment type="catalytic activity">
    <reaction evidence="8">
        <text>formate(in) = formate(out)</text>
        <dbReference type="Rhea" id="RHEA:29679"/>
        <dbReference type="ChEBI" id="CHEBI:15740"/>
    </reaction>
</comment>
<dbReference type="NCBIfam" id="TIGR04060">
    <property type="entry name" value="formate_focA"/>
    <property type="match status" value="1"/>
</dbReference>
<feature type="transmembrane region" description="Helical" evidence="11">
    <location>
        <begin position="73"/>
        <end position="101"/>
    </location>
</feature>
<keyword evidence="6 11" id="KW-1133">Transmembrane helix</keyword>
<feature type="transmembrane region" description="Helical" evidence="11">
    <location>
        <begin position="34"/>
        <end position="53"/>
    </location>
</feature>
<dbReference type="OrthoDB" id="9786493at2"/>
<keyword evidence="7 11" id="KW-0472">Membrane</keyword>
<evidence type="ECO:0000256" key="3">
    <source>
        <dbReference type="ARBA" id="ARBA00022475"/>
    </source>
</evidence>
<dbReference type="PANTHER" id="PTHR30520">
    <property type="entry name" value="FORMATE TRANSPORTER-RELATED"/>
    <property type="match status" value="1"/>
</dbReference>
<dbReference type="GO" id="GO:0042802">
    <property type="term" value="F:identical protein binding"/>
    <property type="evidence" value="ECO:0007669"/>
    <property type="project" value="UniProtKB-ARBA"/>
</dbReference>
<dbReference type="GO" id="GO:0005886">
    <property type="term" value="C:plasma membrane"/>
    <property type="evidence" value="ECO:0007669"/>
    <property type="project" value="UniProtKB-SubCell"/>
</dbReference>
<feature type="transmembrane region" description="Helical" evidence="11">
    <location>
        <begin position="255"/>
        <end position="277"/>
    </location>
</feature>
<keyword evidence="5 11" id="KW-0812">Transmembrane</keyword>
<protein>
    <recommendedName>
        <fullName evidence="10">Formate transporter FocA</fullName>
    </recommendedName>
</protein>
<dbReference type="Gene3D" id="1.20.1080.10">
    <property type="entry name" value="Glycerol uptake facilitator protein"/>
    <property type="match status" value="1"/>
</dbReference>
<evidence type="ECO:0000256" key="10">
    <source>
        <dbReference type="NCBIfam" id="TIGR04060"/>
    </source>
</evidence>
<evidence type="ECO:0000256" key="9">
    <source>
        <dbReference type="ARBA" id="ARBA00049660"/>
    </source>
</evidence>
<organism evidence="12 13">
    <name type="scientific">Moritella viscosa</name>
    <dbReference type="NCBI Taxonomy" id="80854"/>
    <lineage>
        <taxon>Bacteria</taxon>
        <taxon>Pseudomonadati</taxon>
        <taxon>Pseudomonadota</taxon>
        <taxon>Gammaproteobacteria</taxon>
        <taxon>Alteromonadales</taxon>
        <taxon>Moritellaceae</taxon>
        <taxon>Moritella</taxon>
    </lineage>
</organism>
<dbReference type="FunFam" id="1.20.1080.10:FF:000006">
    <property type="entry name" value="Formate transporter FocA"/>
    <property type="match status" value="1"/>
</dbReference>
<keyword evidence="3" id="KW-1003">Cell membrane</keyword>
<dbReference type="InterPro" id="IPR023271">
    <property type="entry name" value="Aquaporin-like"/>
</dbReference>
<dbReference type="EMBL" id="FPLD01000031">
    <property type="protein sequence ID" value="SGY87972.1"/>
    <property type="molecule type" value="Genomic_DNA"/>
</dbReference>
<evidence type="ECO:0000256" key="1">
    <source>
        <dbReference type="ARBA" id="ARBA00004429"/>
    </source>
</evidence>
<evidence type="ECO:0000256" key="11">
    <source>
        <dbReference type="SAM" id="Phobius"/>
    </source>
</evidence>
<keyword evidence="2" id="KW-0813">Transport</keyword>
<dbReference type="AlphaFoldDB" id="A0A1K9YXZ0"/>
<dbReference type="Pfam" id="PF01226">
    <property type="entry name" value="Form_Nir_trans"/>
    <property type="match status" value="1"/>
</dbReference>
<sequence length="283" mass="30394">MKTTNPFDAILPPELLIKAESIGVAKATKAPKQAFMLAITAGVFISIAFAFYTTVTTGTTDVAYGLKKFMGGVAFSLGLLLVVVCGGELFTSSILTIIARANNKITTAQLAKNWAVVYVGNFIGCLFFVMLMILAKQHLVADGAWGLNAMKIAQHKLHHTFIQAVTLGVLANLLVCLGVWMSFAARSITDKFVAVALPVSMFVASGYEHSIANMFMIPLGYVIANFSGPEFWLATGANPADFTDLTLTNFVFNNLIPVTIGNIIGGGLLVGMTYWIIYCKKES</sequence>
<dbReference type="InterPro" id="IPR024002">
    <property type="entry name" value="For/NO2_transpt_CS"/>
</dbReference>
<dbReference type="InterPro" id="IPR023999">
    <property type="entry name" value="Formate_transptr_FocA"/>
</dbReference>
<comment type="subcellular location">
    <subcellularLocation>
        <location evidence="1">Cell inner membrane</location>
        <topology evidence="1">Multi-pass membrane protein</topology>
    </subcellularLocation>
</comment>
<evidence type="ECO:0000313" key="12">
    <source>
        <dbReference type="EMBL" id="SGY87972.1"/>
    </source>
</evidence>
<name>A0A1K9YXZ0_9GAMM</name>